<dbReference type="PROSITE" id="PS00170">
    <property type="entry name" value="CSA_PPIASE_1"/>
    <property type="match status" value="1"/>
</dbReference>
<feature type="domain" description="PPIase cyclophilin-type" evidence="5">
    <location>
        <begin position="52"/>
        <end position="205"/>
    </location>
</feature>
<comment type="similarity">
    <text evidence="1 4">Belongs to the cyclophilin-type PPIase family.</text>
</comment>
<dbReference type="InterPro" id="IPR044665">
    <property type="entry name" value="E_coli_cyclophilin_A-like"/>
</dbReference>
<dbReference type="Proteomes" id="UP001054820">
    <property type="component" value="Chromosome"/>
</dbReference>
<comment type="function">
    <text evidence="4">PPIases accelerate the folding of proteins. It catalyzes the cis-trans isomerization of proline imidic peptide bonds in oligopeptides.</text>
</comment>
<evidence type="ECO:0000256" key="4">
    <source>
        <dbReference type="RuleBase" id="RU363019"/>
    </source>
</evidence>
<dbReference type="SUPFAM" id="SSF50891">
    <property type="entry name" value="Cyclophilin-like"/>
    <property type="match status" value="1"/>
</dbReference>
<dbReference type="RefSeq" id="WP_237260803.1">
    <property type="nucleotide sequence ID" value="NZ_AP024202.1"/>
</dbReference>
<evidence type="ECO:0000259" key="5">
    <source>
        <dbReference type="PROSITE" id="PS50072"/>
    </source>
</evidence>
<comment type="catalytic activity">
    <reaction evidence="4">
        <text>[protein]-peptidylproline (omega=180) = [protein]-peptidylproline (omega=0)</text>
        <dbReference type="Rhea" id="RHEA:16237"/>
        <dbReference type="Rhea" id="RHEA-COMP:10747"/>
        <dbReference type="Rhea" id="RHEA-COMP:10748"/>
        <dbReference type="ChEBI" id="CHEBI:83833"/>
        <dbReference type="ChEBI" id="CHEBI:83834"/>
        <dbReference type="EC" id="5.2.1.8"/>
    </reaction>
</comment>
<protein>
    <recommendedName>
        <fullName evidence="4">Peptidyl-prolyl cis-trans isomerase</fullName>
        <shortName evidence="4">PPIase</shortName>
        <ecNumber evidence="4">5.2.1.8</ecNumber>
    </recommendedName>
</protein>
<dbReference type="PRINTS" id="PR00153">
    <property type="entry name" value="CSAPPISMRASE"/>
</dbReference>
<feature type="signal peptide" evidence="4">
    <location>
        <begin position="1"/>
        <end position="24"/>
    </location>
</feature>
<evidence type="ECO:0000256" key="3">
    <source>
        <dbReference type="ARBA" id="ARBA00023235"/>
    </source>
</evidence>
<dbReference type="PANTHER" id="PTHR43246">
    <property type="entry name" value="PEPTIDYL-PROLYL CIS-TRANS ISOMERASE CYP38, CHLOROPLASTIC"/>
    <property type="match status" value="1"/>
</dbReference>
<dbReference type="InterPro" id="IPR029000">
    <property type="entry name" value="Cyclophilin-like_dom_sf"/>
</dbReference>
<evidence type="ECO:0000313" key="6">
    <source>
        <dbReference type="EMBL" id="BCN93577.1"/>
    </source>
</evidence>
<dbReference type="CDD" id="cd01920">
    <property type="entry name" value="cyclophilin_EcCYP_like"/>
    <property type="match status" value="1"/>
</dbReference>
<evidence type="ECO:0000313" key="7">
    <source>
        <dbReference type="Proteomes" id="UP001054820"/>
    </source>
</evidence>
<dbReference type="Gene3D" id="2.40.100.10">
    <property type="entry name" value="Cyclophilin-like"/>
    <property type="match status" value="1"/>
</dbReference>
<reference evidence="6" key="1">
    <citation type="journal article" date="2022" name="Arch. Microbiol.">
        <title>Thiomicrorhabdus immobilis sp. nov., a mesophilic sulfur-oxidizing bacterium isolated from sediment of a brackish lake in northern Japan.</title>
        <authorList>
            <person name="Kojima H."/>
            <person name="Mochizuki J."/>
            <person name="Kanda M."/>
            <person name="Watanabe T."/>
            <person name="Fukui M."/>
        </authorList>
    </citation>
    <scope>NUCLEOTIDE SEQUENCE</scope>
    <source>
        <strain evidence="6">Am19</strain>
    </source>
</reference>
<dbReference type="InterPro" id="IPR020892">
    <property type="entry name" value="Cyclophilin-type_PPIase_CS"/>
</dbReference>
<gene>
    <name evidence="6" type="primary">ppiB</name>
    <name evidence="6" type="ORF">THMIRHAM_13620</name>
</gene>
<dbReference type="EMBL" id="AP024202">
    <property type="protein sequence ID" value="BCN93577.1"/>
    <property type="molecule type" value="Genomic_DNA"/>
</dbReference>
<proteinExistence type="inferred from homology"/>
<keyword evidence="7" id="KW-1185">Reference proteome</keyword>
<dbReference type="PROSITE" id="PS50072">
    <property type="entry name" value="CSA_PPIASE_2"/>
    <property type="match status" value="1"/>
</dbReference>
<name>A0ABM7MDR8_9GAMM</name>
<evidence type="ECO:0000256" key="2">
    <source>
        <dbReference type="ARBA" id="ARBA00023110"/>
    </source>
</evidence>
<keyword evidence="4" id="KW-0732">Signal</keyword>
<accession>A0ABM7MDR8</accession>
<dbReference type="Pfam" id="PF00160">
    <property type="entry name" value="Pro_isomerase"/>
    <property type="match status" value="1"/>
</dbReference>
<evidence type="ECO:0000256" key="1">
    <source>
        <dbReference type="ARBA" id="ARBA00007365"/>
    </source>
</evidence>
<keyword evidence="3 4" id="KW-0413">Isomerase</keyword>
<sequence>MNRRLFLTFKAALLTAFISSSVFAQTTTETQAEVASKTPAKAPQVLIETTEGTIVLELYPDKAPKTVENFLTYVNEEFYDNTIFHRVIPGFMVQGGGFTEDFEKKITHAPIQNEADNGLRNRIGTVAMARTNDPHSATAQFFINVAQNTFLDFREKTPRAWGYAVFGKVISGMKTVNKIRMVRTGFKNGMKDVPIKTVKIIKARQIK</sequence>
<organism evidence="6 7">
    <name type="scientific">Thiomicrorhabdus immobilis</name>
    <dbReference type="NCBI Taxonomy" id="2791037"/>
    <lineage>
        <taxon>Bacteria</taxon>
        <taxon>Pseudomonadati</taxon>
        <taxon>Pseudomonadota</taxon>
        <taxon>Gammaproteobacteria</taxon>
        <taxon>Thiotrichales</taxon>
        <taxon>Piscirickettsiaceae</taxon>
        <taxon>Thiomicrorhabdus</taxon>
    </lineage>
</organism>
<dbReference type="GO" id="GO:0016853">
    <property type="term" value="F:isomerase activity"/>
    <property type="evidence" value="ECO:0007669"/>
    <property type="project" value="UniProtKB-KW"/>
</dbReference>
<keyword evidence="2 4" id="KW-0697">Rotamase</keyword>
<dbReference type="EC" id="5.2.1.8" evidence="4"/>
<feature type="chain" id="PRO_5044982409" description="Peptidyl-prolyl cis-trans isomerase" evidence="4">
    <location>
        <begin position="25"/>
        <end position="207"/>
    </location>
</feature>
<dbReference type="InterPro" id="IPR002130">
    <property type="entry name" value="Cyclophilin-type_PPIase_dom"/>
</dbReference>